<evidence type="ECO:0000256" key="2">
    <source>
        <dbReference type="ARBA" id="ARBA00022793"/>
    </source>
</evidence>
<protein>
    <submittedName>
        <fullName evidence="9">S-adenosylmethionine decarboxylase proenzyme</fullName>
    </submittedName>
</protein>
<evidence type="ECO:0000256" key="8">
    <source>
        <dbReference type="ARBA" id="ARBA00023317"/>
    </source>
</evidence>
<keyword evidence="5" id="KW-0865">Zymogen</keyword>
<keyword evidence="6" id="KW-0456">Lyase</keyword>
<organism evidence="9">
    <name type="scientific">mine drainage metagenome</name>
    <dbReference type="NCBI Taxonomy" id="410659"/>
    <lineage>
        <taxon>unclassified sequences</taxon>
        <taxon>metagenomes</taxon>
        <taxon>ecological metagenomes</taxon>
    </lineage>
</organism>
<dbReference type="SUPFAM" id="SSF56276">
    <property type="entry name" value="S-adenosylmethionine decarboxylase"/>
    <property type="match status" value="1"/>
</dbReference>
<evidence type="ECO:0000256" key="3">
    <source>
        <dbReference type="ARBA" id="ARBA00022813"/>
    </source>
</evidence>
<dbReference type="NCBIfam" id="TIGR03330">
    <property type="entry name" value="SAM_DCase_Bsu"/>
    <property type="match status" value="1"/>
</dbReference>
<evidence type="ECO:0000256" key="5">
    <source>
        <dbReference type="ARBA" id="ARBA00023145"/>
    </source>
</evidence>
<comment type="caution">
    <text evidence="9">The sequence shown here is derived from an EMBL/GenBank/DDBJ whole genome shotgun (WGS) entry which is preliminary data.</text>
</comment>
<keyword evidence="7" id="KW-0704">Schiff base</keyword>
<evidence type="ECO:0000256" key="1">
    <source>
        <dbReference type="ARBA" id="ARBA00001928"/>
    </source>
</evidence>
<evidence type="ECO:0000256" key="4">
    <source>
        <dbReference type="ARBA" id="ARBA00023115"/>
    </source>
</evidence>
<keyword evidence="2" id="KW-0210">Decarboxylase</keyword>
<keyword evidence="8" id="KW-0670">Pyruvate</keyword>
<accession>T1BAA6</accession>
<name>T1BAA6_9ZZZZ</name>
<reference evidence="9" key="1">
    <citation type="submission" date="2013-08" db="EMBL/GenBank/DDBJ databases">
        <authorList>
            <person name="Mendez C."/>
            <person name="Richter M."/>
            <person name="Ferrer M."/>
            <person name="Sanchez J."/>
        </authorList>
    </citation>
    <scope>NUCLEOTIDE SEQUENCE</scope>
</reference>
<dbReference type="InterPro" id="IPR016067">
    <property type="entry name" value="S-AdoMet_deCO2ase_core"/>
</dbReference>
<dbReference type="EMBL" id="AUZZ01005014">
    <property type="protein sequence ID" value="EQD51160.1"/>
    <property type="molecule type" value="Genomic_DNA"/>
</dbReference>
<comment type="cofactor">
    <cofactor evidence="1">
        <name>pyruvate</name>
        <dbReference type="ChEBI" id="CHEBI:15361"/>
    </cofactor>
</comment>
<proteinExistence type="inferred from homology"/>
<keyword evidence="4" id="KW-0620">Polyamine biosynthesis</keyword>
<keyword evidence="3" id="KW-0068">Autocatalytic cleavage</keyword>
<dbReference type="HAMAP" id="MF_00464">
    <property type="entry name" value="AdoMetDC_1"/>
    <property type="match status" value="1"/>
</dbReference>
<sequence length="132" mass="14437">MKNTTSTQAMQQIVKVIGKHVYGNLYGIELKNLTDLSALTKLVVDSAKAGNLHILELITKKFSDINGIPGGISVIALIEESHIALHTWPESLYATLDIYSCGSATYPDIAFKHIVSKLNPKKVKSWTADRGN</sequence>
<gene>
    <name evidence="9" type="ORF">B2A_07010</name>
</gene>
<dbReference type="InterPro" id="IPR003826">
    <property type="entry name" value="AdoMetDC_fam_prok"/>
</dbReference>
<dbReference type="InterPro" id="IPR017716">
    <property type="entry name" value="S-AdoMet_deCOase_pro-enz"/>
</dbReference>
<reference evidence="9" key="2">
    <citation type="journal article" date="2014" name="ISME J.">
        <title>Microbial stratification in low pH oxic and suboxic macroscopic growths along an acid mine drainage.</title>
        <authorList>
            <person name="Mendez-Garcia C."/>
            <person name="Mesa V."/>
            <person name="Sprenger R.R."/>
            <person name="Richter M."/>
            <person name="Diez M.S."/>
            <person name="Solano J."/>
            <person name="Bargiela R."/>
            <person name="Golyshina O.V."/>
            <person name="Manteca A."/>
            <person name="Ramos J.L."/>
            <person name="Gallego J.R."/>
            <person name="Llorente I."/>
            <person name="Martins Dos Santos V.A."/>
            <person name="Jensen O.N."/>
            <person name="Pelaez A.I."/>
            <person name="Sanchez J."/>
            <person name="Ferrer M."/>
        </authorList>
    </citation>
    <scope>NUCLEOTIDE SEQUENCE</scope>
</reference>
<dbReference type="PANTHER" id="PTHR33866:SF2">
    <property type="entry name" value="S-ADENOSYLMETHIONINE DECARBOXYLASE PROENZYME"/>
    <property type="match status" value="1"/>
</dbReference>
<dbReference type="Pfam" id="PF02675">
    <property type="entry name" value="AdoMet_dc"/>
    <property type="match status" value="1"/>
</dbReference>
<dbReference type="GO" id="GO:0008295">
    <property type="term" value="P:spermidine biosynthetic process"/>
    <property type="evidence" value="ECO:0007669"/>
    <property type="project" value="InterPro"/>
</dbReference>
<evidence type="ECO:0000313" key="9">
    <source>
        <dbReference type="EMBL" id="EQD51160.1"/>
    </source>
</evidence>
<evidence type="ECO:0000256" key="6">
    <source>
        <dbReference type="ARBA" id="ARBA00023239"/>
    </source>
</evidence>
<dbReference type="GO" id="GO:0004014">
    <property type="term" value="F:adenosylmethionine decarboxylase activity"/>
    <property type="evidence" value="ECO:0007669"/>
    <property type="project" value="InterPro"/>
</dbReference>
<dbReference type="AlphaFoldDB" id="T1BAA6"/>
<dbReference type="PANTHER" id="PTHR33866">
    <property type="entry name" value="S-ADENOSYLMETHIONINE DECARBOXYLASE PROENZYME"/>
    <property type="match status" value="1"/>
</dbReference>
<dbReference type="Gene3D" id="3.60.90.10">
    <property type="entry name" value="S-adenosylmethionine decarboxylase"/>
    <property type="match status" value="1"/>
</dbReference>
<evidence type="ECO:0000256" key="7">
    <source>
        <dbReference type="ARBA" id="ARBA00023270"/>
    </source>
</evidence>
<dbReference type="GO" id="GO:0005829">
    <property type="term" value="C:cytosol"/>
    <property type="evidence" value="ECO:0007669"/>
    <property type="project" value="TreeGrafter"/>
</dbReference>